<reference evidence="1" key="1">
    <citation type="journal article" date="2021" name="Proc. Natl. Acad. Sci. U.S.A.">
        <title>A Catalog of Tens of Thousands of Viruses from Human Metagenomes Reveals Hidden Associations with Chronic Diseases.</title>
        <authorList>
            <person name="Tisza M.J."/>
            <person name="Buck C.B."/>
        </authorList>
    </citation>
    <scope>NUCLEOTIDE SEQUENCE</scope>
    <source>
        <strain evidence="1">CtPuP5</strain>
    </source>
</reference>
<evidence type="ECO:0000313" key="1">
    <source>
        <dbReference type="EMBL" id="DAD66572.1"/>
    </source>
</evidence>
<accession>A0A8S5L9F4</accession>
<sequence length="60" mass="7088">MATLSQTYNQISNSTFKCWNGFVMSNEQVRPSGIAFYDNKHDEKKVRLRLKDEIVQEIDY</sequence>
<dbReference type="EMBL" id="BK014662">
    <property type="protein sequence ID" value="DAD66572.1"/>
    <property type="molecule type" value="Genomic_DNA"/>
</dbReference>
<organism evidence="1">
    <name type="scientific">Myoviridae sp. ctPuP5</name>
    <dbReference type="NCBI Taxonomy" id="2823543"/>
    <lineage>
        <taxon>Viruses</taxon>
        <taxon>Duplodnaviria</taxon>
        <taxon>Heunggongvirae</taxon>
        <taxon>Uroviricota</taxon>
        <taxon>Caudoviricetes</taxon>
    </lineage>
</organism>
<proteinExistence type="predicted"/>
<protein>
    <submittedName>
        <fullName evidence="1">Uncharacterized protein</fullName>
    </submittedName>
</protein>
<name>A0A8S5L9F4_9CAUD</name>